<evidence type="ECO:0000259" key="12">
    <source>
        <dbReference type="Pfam" id="PF16187"/>
    </source>
</evidence>
<evidence type="ECO:0000256" key="9">
    <source>
        <dbReference type="SAM" id="MobiDB-lite"/>
    </source>
</evidence>
<dbReference type="GO" id="GO:0004222">
    <property type="term" value="F:metalloendopeptidase activity"/>
    <property type="evidence" value="ECO:0007669"/>
    <property type="project" value="InterPro"/>
</dbReference>
<gene>
    <name evidence="14" type="ORF">FIBSPDRAFT_956834</name>
</gene>
<evidence type="ECO:0000313" key="14">
    <source>
        <dbReference type="EMBL" id="KZP17903.1"/>
    </source>
</evidence>
<dbReference type="Gene3D" id="3.30.830.10">
    <property type="entry name" value="Metalloenzyme, LuxS/M16 peptidase-like"/>
    <property type="match status" value="4"/>
</dbReference>
<dbReference type="FunFam" id="3.30.830.10:FF:000003">
    <property type="entry name" value="Insulin-degrading enzyme"/>
    <property type="match status" value="1"/>
</dbReference>
<accession>A0A166GJK8</accession>
<dbReference type="InterPro" id="IPR011249">
    <property type="entry name" value="Metalloenz_LuxS/M16"/>
</dbReference>
<proteinExistence type="inferred from homology"/>
<dbReference type="Pfam" id="PF05193">
    <property type="entry name" value="Peptidase_M16_C"/>
    <property type="match status" value="1"/>
</dbReference>
<dbReference type="InterPro" id="IPR032632">
    <property type="entry name" value="Peptidase_M16_M"/>
</dbReference>
<feature type="domain" description="Peptidase M16 C-terminal" evidence="11">
    <location>
        <begin position="256"/>
        <end position="429"/>
    </location>
</feature>
<evidence type="ECO:0000256" key="4">
    <source>
        <dbReference type="ARBA" id="ARBA00022723"/>
    </source>
</evidence>
<dbReference type="InterPro" id="IPR011765">
    <property type="entry name" value="Pept_M16_N"/>
</dbReference>
<evidence type="ECO:0000256" key="2">
    <source>
        <dbReference type="ARBA" id="ARBA00007261"/>
    </source>
</evidence>
<dbReference type="OrthoDB" id="952271at2759"/>
<keyword evidence="4" id="KW-0479">Metal-binding</keyword>
<evidence type="ECO:0000259" key="13">
    <source>
        <dbReference type="Pfam" id="PF22456"/>
    </source>
</evidence>
<name>A0A166GJK8_9AGAM</name>
<feature type="domain" description="Peptidase M16 N-terminal" evidence="10">
    <location>
        <begin position="52"/>
        <end position="185"/>
    </location>
</feature>
<evidence type="ECO:0000256" key="1">
    <source>
        <dbReference type="ARBA" id="ARBA00001947"/>
    </source>
</evidence>
<dbReference type="GO" id="GO:0051603">
    <property type="term" value="P:proteolysis involved in protein catabolic process"/>
    <property type="evidence" value="ECO:0007669"/>
    <property type="project" value="TreeGrafter"/>
</dbReference>
<dbReference type="EMBL" id="KV417578">
    <property type="protein sequence ID" value="KZP17903.1"/>
    <property type="molecule type" value="Genomic_DNA"/>
</dbReference>
<dbReference type="PANTHER" id="PTHR43690">
    <property type="entry name" value="NARDILYSIN"/>
    <property type="match status" value="1"/>
</dbReference>
<dbReference type="InterPro" id="IPR054734">
    <property type="entry name" value="PqqF-like_C_4"/>
</dbReference>
<keyword evidence="6" id="KW-0862">Zinc</keyword>
<dbReference type="Proteomes" id="UP000076532">
    <property type="component" value="Unassembled WGS sequence"/>
</dbReference>
<feature type="compositionally biased region" description="Low complexity" evidence="9">
    <location>
        <begin position="228"/>
        <end position="244"/>
    </location>
</feature>
<keyword evidence="3" id="KW-0645">Protease</keyword>
<evidence type="ECO:0000256" key="6">
    <source>
        <dbReference type="ARBA" id="ARBA00022833"/>
    </source>
</evidence>
<dbReference type="Pfam" id="PF22456">
    <property type="entry name" value="PqqF-like_C_4"/>
    <property type="match status" value="1"/>
</dbReference>
<feature type="region of interest" description="Disordered" evidence="9">
    <location>
        <begin position="216"/>
        <end position="251"/>
    </location>
</feature>
<protein>
    <recommendedName>
        <fullName evidence="16">Insulin-degrading enzyme</fullName>
    </recommendedName>
</protein>
<dbReference type="InterPro" id="IPR050626">
    <property type="entry name" value="Peptidase_M16"/>
</dbReference>
<dbReference type="STRING" id="436010.A0A166GJK8"/>
<organism evidence="14 15">
    <name type="scientific">Athelia psychrophila</name>
    <dbReference type="NCBI Taxonomy" id="1759441"/>
    <lineage>
        <taxon>Eukaryota</taxon>
        <taxon>Fungi</taxon>
        <taxon>Dikarya</taxon>
        <taxon>Basidiomycota</taxon>
        <taxon>Agaricomycotina</taxon>
        <taxon>Agaricomycetes</taxon>
        <taxon>Agaricomycetidae</taxon>
        <taxon>Atheliales</taxon>
        <taxon>Atheliaceae</taxon>
        <taxon>Athelia</taxon>
    </lineage>
</organism>
<dbReference type="GO" id="GO:0005829">
    <property type="term" value="C:cytosol"/>
    <property type="evidence" value="ECO:0007669"/>
    <property type="project" value="TreeGrafter"/>
</dbReference>
<evidence type="ECO:0008006" key="16">
    <source>
        <dbReference type="Google" id="ProtNLM"/>
    </source>
</evidence>
<evidence type="ECO:0000256" key="8">
    <source>
        <dbReference type="RuleBase" id="RU004447"/>
    </source>
</evidence>
<dbReference type="FunFam" id="3.30.830.10:FF:000012">
    <property type="entry name" value="Protease 3"/>
    <property type="match status" value="1"/>
</dbReference>
<dbReference type="InterPro" id="IPR001431">
    <property type="entry name" value="Pept_M16_Zn_BS"/>
</dbReference>
<evidence type="ECO:0000259" key="11">
    <source>
        <dbReference type="Pfam" id="PF05193"/>
    </source>
</evidence>
<dbReference type="FunFam" id="3.30.830.10:FF:000005">
    <property type="entry name" value="nardilysin isoform X1"/>
    <property type="match status" value="1"/>
</dbReference>
<dbReference type="GO" id="GO:0046872">
    <property type="term" value="F:metal ion binding"/>
    <property type="evidence" value="ECO:0007669"/>
    <property type="project" value="UniProtKB-KW"/>
</dbReference>
<dbReference type="GO" id="GO:0043171">
    <property type="term" value="P:peptide catabolic process"/>
    <property type="evidence" value="ECO:0007669"/>
    <property type="project" value="TreeGrafter"/>
</dbReference>
<reference evidence="14 15" key="1">
    <citation type="journal article" date="2016" name="Mol. Biol. Evol.">
        <title>Comparative Genomics of Early-Diverging Mushroom-Forming Fungi Provides Insights into the Origins of Lignocellulose Decay Capabilities.</title>
        <authorList>
            <person name="Nagy L.G."/>
            <person name="Riley R."/>
            <person name="Tritt A."/>
            <person name="Adam C."/>
            <person name="Daum C."/>
            <person name="Floudas D."/>
            <person name="Sun H."/>
            <person name="Yadav J.S."/>
            <person name="Pangilinan J."/>
            <person name="Larsson K.H."/>
            <person name="Matsuura K."/>
            <person name="Barry K."/>
            <person name="Labutti K."/>
            <person name="Kuo R."/>
            <person name="Ohm R.A."/>
            <person name="Bhattacharya S.S."/>
            <person name="Shirouzu T."/>
            <person name="Yoshinaga Y."/>
            <person name="Martin F.M."/>
            <person name="Grigoriev I.V."/>
            <person name="Hibbett D.S."/>
        </authorList>
    </citation>
    <scope>NUCLEOTIDE SEQUENCE [LARGE SCALE GENOMIC DNA]</scope>
    <source>
        <strain evidence="14 15">CBS 109695</strain>
    </source>
</reference>
<comment type="cofactor">
    <cofactor evidence="1">
        <name>Zn(2+)</name>
        <dbReference type="ChEBI" id="CHEBI:29105"/>
    </cofactor>
</comment>
<evidence type="ECO:0000256" key="3">
    <source>
        <dbReference type="ARBA" id="ARBA00022670"/>
    </source>
</evidence>
<dbReference type="GO" id="GO:0005739">
    <property type="term" value="C:mitochondrion"/>
    <property type="evidence" value="ECO:0007669"/>
    <property type="project" value="TreeGrafter"/>
</dbReference>
<dbReference type="PROSITE" id="PS00143">
    <property type="entry name" value="INSULINASE"/>
    <property type="match status" value="1"/>
</dbReference>
<dbReference type="AlphaFoldDB" id="A0A166GJK8"/>
<dbReference type="SUPFAM" id="SSF63411">
    <property type="entry name" value="LuxS/MPP-like metallohydrolase"/>
    <property type="match status" value="4"/>
</dbReference>
<sequence>MATAPQSDWIRVPARDSTPAYSYYTKPIEKSQLDDRSYRVIRLDNGLNATVIHDPTADKAAASLDVAIGHLYDPVDMPGLAHFCEHLLFMGTELYPKENEYSEFLAKNNGSSNAYTGTSNTNYHFEVATSGLTPALSRFASFFHCPLFSPSCTSRELNAVDSEHKKNHQSDMWRIFQLNKHLSKDGHAWRKFGSGNRESLSKAGKNLQDKIKLEQTSGQTSLAPSPIPSRIASPVPSISSAVSDSDADGGAVGRETRRRLVEWWSKEYCASRMNLVVIGKESLEELAATVSTLFSPVHNRNQDPLPMITEHPFGEGETGRLVSVGTVLSFQALEVSFPIPYQPPNWRYKPVNLISHFVGHEGPGSLYSYLKNKGWATSLSAGGQNLARGFAMFKITTHLTKSGLQNHRAVLLAVLKYLSLLRSSEFPAWYQREIFMMYQTRFRFKEKSRPESYAVWLAEHMSWPVPREALLTAPNLVWEWPSEKDSEGLDQVREMLSTLSVDRGRAVLMAKADEHARLAEGGKVEWSKEPIYGTEYKVEKLDDALIKEARQNDIPELFLPGPNEFMPTNLDVEKRDVAEPAPRPHLIRETPLSTLWHKKDDQFWVPKAHVIIEIRTPFANDSARSAVLTRLYTEIVTDSLTEFSYDAELAGLQYEFASHSLGLWITLSGYNDKLSVLARHVMEKVKDIQVNAERLEVLKEQVKRDWENFFLGQSYRISDYYGRYMLTDTQWTLDEKLSEVPGVTAETLQEHIALLLSKVNMRILINGNLYKDEAIGVAEMAESILAPSPVPSNEIVDKALILPPSSNYIWETKAPNKNEPNSALTYYLHFGDRTESADRVTGSLLIQILTEPAFNVLRTKEQLGYIVHCSSWVLSGSGYEGVRIVVQSEKGPAYLESRVEAFLEGMQAVIHEMSDEEFIEQKGGMERKLTEKLKTVSEETNRFWSHIDSGYLDFLRRAKDATTLDKITKDDVLKMFLAKVHPSSAIRSKLAVHCHSQKPRAKTVTTAAAEAFVDIVRKSGTAFDENAWQEHLSSDPTSTVPEFVKFWTEMFEEQATKSEVLESLLIQLPALVDGHPAPWEEEIPRSKDVVYIEDIKAFKASLTPSDAPVALGEWNDLPVSKF</sequence>
<keyword evidence="5" id="KW-0378">Hydrolase</keyword>
<dbReference type="Pfam" id="PF00675">
    <property type="entry name" value="Peptidase_M16"/>
    <property type="match status" value="1"/>
</dbReference>
<evidence type="ECO:0000313" key="15">
    <source>
        <dbReference type="Proteomes" id="UP000076532"/>
    </source>
</evidence>
<evidence type="ECO:0000256" key="5">
    <source>
        <dbReference type="ARBA" id="ARBA00022801"/>
    </source>
</evidence>
<feature type="domain" description="Coenzyme PQQ synthesis protein F-like C-terminal lobe" evidence="13">
    <location>
        <begin position="844"/>
        <end position="944"/>
    </location>
</feature>
<keyword evidence="7" id="KW-0482">Metalloprotease</keyword>
<evidence type="ECO:0000256" key="7">
    <source>
        <dbReference type="ARBA" id="ARBA00023049"/>
    </source>
</evidence>
<feature type="domain" description="Peptidase M16 middle/third" evidence="12">
    <location>
        <begin position="442"/>
        <end position="738"/>
    </location>
</feature>
<comment type="similarity">
    <text evidence="2 8">Belongs to the peptidase M16 family.</text>
</comment>
<dbReference type="Pfam" id="PF16187">
    <property type="entry name" value="Peptidase_M16_M"/>
    <property type="match status" value="1"/>
</dbReference>
<dbReference type="InterPro" id="IPR007863">
    <property type="entry name" value="Peptidase_M16_C"/>
</dbReference>
<evidence type="ECO:0000259" key="10">
    <source>
        <dbReference type="Pfam" id="PF00675"/>
    </source>
</evidence>
<dbReference type="PANTHER" id="PTHR43690:SF18">
    <property type="entry name" value="INSULIN-DEGRADING ENZYME-RELATED"/>
    <property type="match status" value="1"/>
</dbReference>
<keyword evidence="15" id="KW-1185">Reference proteome</keyword>